<dbReference type="GO" id="GO:0019748">
    <property type="term" value="P:secondary metabolic process"/>
    <property type="evidence" value="ECO:0007669"/>
    <property type="project" value="InterPro"/>
</dbReference>
<evidence type="ECO:0000313" key="1">
    <source>
        <dbReference type="EMBL" id="NEK19180.1"/>
    </source>
</evidence>
<accession>A0A6P0C559</accession>
<dbReference type="GeneID" id="66143943"/>
<dbReference type="EMBL" id="WXXP01000051">
    <property type="protein sequence ID" value="NEK54839.1"/>
    <property type="molecule type" value="Genomic_DNA"/>
</dbReference>
<gene>
    <name evidence="1" type="ORF">GR257_30800</name>
    <name evidence="2" type="ORF">GUK36_36745</name>
</gene>
<dbReference type="Proteomes" id="UP000471705">
    <property type="component" value="Unassembled WGS sequence"/>
</dbReference>
<dbReference type="InterPro" id="IPR006748">
    <property type="entry name" value="NH2Glyco/OHUrea_AB-resist_kin"/>
</dbReference>
<comment type="caution">
    <text evidence="2">The sequence shown here is derived from an EMBL/GenBank/DDBJ whole genome shotgun (WGS) entry which is preliminary data.</text>
</comment>
<protein>
    <submittedName>
        <fullName evidence="2">Uncharacterized protein</fullName>
    </submittedName>
</protein>
<dbReference type="Proteomes" id="UP000471409">
    <property type="component" value="Unassembled WGS sequence"/>
</dbReference>
<dbReference type="RefSeq" id="WP_077979373.1">
    <property type="nucleotide sequence ID" value="NZ_JAAXBK010000009.1"/>
</dbReference>
<dbReference type="AlphaFoldDB" id="A0A6P0C559"/>
<dbReference type="EMBL" id="WUFV01000027">
    <property type="protein sequence ID" value="NEK19180.1"/>
    <property type="molecule type" value="Genomic_DNA"/>
</dbReference>
<dbReference type="Pfam" id="PF04655">
    <property type="entry name" value="APH_6_hur"/>
    <property type="match status" value="1"/>
</dbReference>
<evidence type="ECO:0000313" key="3">
    <source>
        <dbReference type="Proteomes" id="UP000471409"/>
    </source>
</evidence>
<sequence length="60" mass="7026">MAEHGQDDEASAIICAATARLHQARKHQLPELLPLAQWFNAILDRPRQGRRVFERRHRSR</sequence>
<proteinExistence type="predicted"/>
<evidence type="ECO:0000313" key="4">
    <source>
        <dbReference type="Proteomes" id="UP000471705"/>
    </source>
</evidence>
<dbReference type="GO" id="GO:0016773">
    <property type="term" value="F:phosphotransferase activity, alcohol group as acceptor"/>
    <property type="evidence" value="ECO:0007669"/>
    <property type="project" value="InterPro"/>
</dbReference>
<name>A0A6P0C559_RHILE</name>
<organism evidence="2 3">
    <name type="scientific">Rhizobium leguminosarum</name>
    <dbReference type="NCBI Taxonomy" id="384"/>
    <lineage>
        <taxon>Bacteria</taxon>
        <taxon>Pseudomonadati</taxon>
        <taxon>Pseudomonadota</taxon>
        <taxon>Alphaproteobacteria</taxon>
        <taxon>Hyphomicrobiales</taxon>
        <taxon>Rhizobiaceae</taxon>
        <taxon>Rhizobium/Agrobacterium group</taxon>
        <taxon>Rhizobium</taxon>
    </lineage>
</organism>
<evidence type="ECO:0000313" key="2">
    <source>
        <dbReference type="EMBL" id="NEK54839.1"/>
    </source>
</evidence>
<reference evidence="2 3" key="1">
    <citation type="submission" date="2020-01" db="EMBL/GenBank/DDBJ databases">
        <title>Rhizobium genotypes associated with high levels of biological nitrogen fixation by grain legumes in a temperate-maritime cropping system.</title>
        <authorList>
            <person name="Maluk M."/>
            <person name="Francesc Ferrando Molina F."/>
            <person name="Lopez Del Egido L."/>
            <person name="Lafos M."/>
            <person name="Langarica-Fuentes A."/>
            <person name="Gebre Yohannes G."/>
            <person name="Young M.W."/>
            <person name="Martin P."/>
            <person name="Gantlett R."/>
            <person name="Kenicer G."/>
            <person name="Hawes C."/>
            <person name="Begg G.S."/>
            <person name="Quilliam R.S."/>
            <person name="Squire G.R."/>
            <person name="Poole P.S."/>
            <person name="Young P.W."/>
            <person name="Iannetta P.M."/>
            <person name="James E.K."/>
        </authorList>
    </citation>
    <scope>NUCLEOTIDE SEQUENCE [LARGE SCALE GENOMIC DNA]</scope>
    <source>
        <strain evidence="1 4">JHI54</strain>
        <strain evidence="2 3">JHI944</strain>
    </source>
</reference>